<evidence type="ECO:0000256" key="3">
    <source>
        <dbReference type="ARBA" id="ARBA00018879"/>
    </source>
</evidence>
<evidence type="ECO:0000256" key="4">
    <source>
        <dbReference type="ARBA" id="ARBA00022801"/>
    </source>
</evidence>
<evidence type="ECO:0000256" key="2">
    <source>
        <dbReference type="ARBA" id="ARBA00012865"/>
    </source>
</evidence>
<dbReference type="Gene3D" id="3.40.710.10">
    <property type="entry name" value="DD-peptidase/beta-lactamase superfamily"/>
    <property type="match status" value="1"/>
</dbReference>
<dbReference type="PRINTS" id="PR00118">
    <property type="entry name" value="BLACTAMASEA"/>
</dbReference>
<evidence type="ECO:0000256" key="5">
    <source>
        <dbReference type="ARBA" id="ARBA00023251"/>
    </source>
</evidence>
<dbReference type="InterPro" id="IPR012338">
    <property type="entry name" value="Beta-lactam/transpept-like"/>
</dbReference>
<dbReference type="PANTHER" id="PTHR35333:SF3">
    <property type="entry name" value="BETA-LACTAMASE-TYPE TRANSPEPTIDASE FOLD CONTAINING PROTEIN"/>
    <property type="match status" value="1"/>
</dbReference>
<comment type="caution">
    <text evidence="9">The sequence shown here is derived from an EMBL/GenBank/DDBJ whole genome shotgun (WGS) entry which is preliminary data.</text>
</comment>
<dbReference type="AlphaFoldDB" id="A0A1X0JJZ3"/>
<dbReference type="GO" id="GO:0008800">
    <property type="term" value="F:beta-lactamase activity"/>
    <property type="evidence" value="ECO:0007669"/>
    <property type="project" value="UniProtKB-UniRule"/>
</dbReference>
<organism evidence="9 10">
    <name type="scientific">Mycolicibacterium tusciae</name>
    <dbReference type="NCBI Taxonomy" id="75922"/>
    <lineage>
        <taxon>Bacteria</taxon>
        <taxon>Bacillati</taxon>
        <taxon>Actinomycetota</taxon>
        <taxon>Actinomycetes</taxon>
        <taxon>Mycobacteriales</taxon>
        <taxon>Mycobacteriaceae</taxon>
        <taxon>Mycolicibacterium</taxon>
    </lineage>
</organism>
<gene>
    <name evidence="9" type="ORF">BST47_20935</name>
</gene>
<evidence type="ECO:0000313" key="9">
    <source>
        <dbReference type="EMBL" id="ORB63184.1"/>
    </source>
</evidence>
<evidence type="ECO:0000256" key="1">
    <source>
        <dbReference type="ARBA" id="ARBA00009009"/>
    </source>
</evidence>
<keyword evidence="7" id="KW-0732">Signal</keyword>
<feature type="domain" description="Beta-lactamase class A catalytic" evidence="8">
    <location>
        <begin position="62"/>
        <end position="276"/>
    </location>
</feature>
<name>A0A1X0JJZ3_9MYCO</name>
<dbReference type="PROSITE" id="PS00146">
    <property type="entry name" value="BETA_LACTAMASE_A"/>
    <property type="match status" value="1"/>
</dbReference>
<dbReference type="PROSITE" id="PS51318">
    <property type="entry name" value="TAT"/>
    <property type="match status" value="1"/>
</dbReference>
<dbReference type="InterPro" id="IPR023650">
    <property type="entry name" value="Beta-lactam_class-A_AS"/>
</dbReference>
<evidence type="ECO:0000256" key="6">
    <source>
        <dbReference type="RuleBase" id="RU361140"/>
    </source>
</evidence>
<feature type="chain" id="PRO_5010889398" description="Beta-lactamase" evidence="7">
    <location>
        <begin position="40"/>
        <end position="305"/>
    </location>
</feature>
<dbReference type="InterPro" id="IPR006311">
    <property type="entry name" value="TAT_signal"/>
</dbReference>
<dbReference type="PANTHER" id="PTHR35333">
    <property type="entry name" value="BETA-LACTAMASE"/>
    <property type="match status" value="1"/>
</dbReference>
<feature type="signal peptide" evidence="7">
    <location>
        <begin position="1"/>
        <end position="39"/>
    </location>
</feature>
<dbReference type="Proteomes" id="UP000192411">
    <property type="component" value="Unassembled WGS sequence"/>
</dbReference>
<keyword evidence="5 6" id="KW-0046">Antibiotic resistance</keyword>
<dbReference type="GO" id="GO:0030655">
    <property type="term" value="P:beta-lactam antibiotic catabolic process"/>
    <property type="evidence" value="ECO:0007669"/>
    <property type="project" value="InterPro"/>
</dbReference>
<dbReference type="EMBL" id="MVIM01000012">
    <property type="protein sequence ID" value="ORB63184.1"/>
    <property type="molecule type" value="Genomic_DNA"/>
</dbReference>
<dbReference type="GO" id="GO:0046677">
    <property type="term" value="P:response to antibiotic"/>
    <property type="evidence" value="ECO:0007669"/>
    <property type="project" value="UniProtKB-UniRule"/>
</dbReference>
<dbReference type="NCBIfam" id="NF033103">
    <property type="entry name" value="bla_class_A"/>
    <property type="match status" value="1"/>
</dbReference>
<evidence type="ECO:0000313" key="10">
    <source>
        <dbReference type="Proteomes" id="UP000192411"/>
    </source>
</evidence>
<proteinExistence type="inferred from homology"/>
<keyword evidence="4 6" id="KW-0378">Hydrolase</keyword>
<evidence type="ECO:0000256" key="7">
    <source>
        <dbReference type="SAM" id="SignalP"/>
    </source>
</evidence>
<dbReference type="InterPro" id="IPR045155">
    <property type="entry name" value="Beta-lactam_cat"/>
</dbReference>
<comment type="similarity">
    <text evidence="1 6">Belongs to the class-A beta-lactamase family.</text>
</comment>
<sequence length="305" mass="32661">MTRLRRSGADIQQLSRRNVLLGGLTLAAVAASLSRTATAQPPPSIEASLQGLEQRHNAAIGLFASNLVSDKTVAHRAQDQFALCSVFKGYASARVLQMAQHGELSLDDRMFVDPAQILPNSPVTGPRAGSEMTLAELCQATLQQSDNAAANLLLSRIGGPQAITAFARSIGDRQTRLDRWETELNSAIPGDPRDTSTPESLGVGYRAMLEGDVLAPPQRRLLEDWMRANQTSSMRAGFPPDWTSADKTGSGDYGTTNDVGVAYGPDGQRVLLALMTRSQADDPQAENMRPLIGEITALVLPTLLA</sequence>
<protein>
    <recommendedName>
        <fullName evidence="3 6">Beta-lactamase</fullName>
        <ecNumber evidence="2 6">3.5.2.6</ecNumber>
    </recommendedName>
</protein>
<dbReference type="Pfam" id="PF13354">
    <property type="entry name" value="Beta-lactamase2"/>
    <property type="match status" value="1"/>
</dbReference>
<reference evidence="9 10" key="1">
    <citation type="submission" date="2017-02" db="EMBL/GenBank/DDBJ databases">
        <title>The new phylogeny of genus Mycobacterium.</title>
        <authorList>
            <person name="Tortoli E."/>
            <person name="Trovato A."/>
            <person name="Cirillo D.M."/>
        </authorList>
    </citation>
    <scope>NUCLEOTIDE SEQUENCE [LARGE SCALE GENOMIC DNA]</scope>
    <source>
        <strain evidence="9 10">DSM 44338</strain>
    </source>
</reference>
<accession>A0A1X0JJZ3</accession>
<dbReference type="STRING" id="75922.BST47_20935"/>
<evidence type="ECO:0000259" key="8">
    <source>
        <dbReference type="Pfam" id="PF13354"/>
    </source>
</evidence>
<dbReference type="SUPFAM" id="SSF56601">
    <property type="entry name" value="beta-lactamase/transpeptidase-like"/>
    <property type="match status" value="1"/>
</dbReference>
<dbReference type="EC" id="3.5.2.6" evidence="2 6"/>
<dbReference type="InterPro" id="IPR000871">
    <property type="entry name" value="Beta-lactam_class-A"/>
</dbReference>
<keyword evidence="10" id="KW-1185">Reference proteome</keyword>
<comment type="catalytic activity">
    <reaction evidence="6">
        <text>a beta-lactam + H2O = a substituted beta-amino acid</text>
        <dbReference type="Rhea" id="RHEA:20401"/>
        <dbReference type="ChEBI" id="CHEBI:15377"/>
        <dbReference type="ChEBI" id="CHEBI:35627"/>
        <dbReference type="ChEBI" id="CHEBI:140347"/>
        <dbReference type="EC" id="3.5.2.6"/>
    </reaction>
</comment>